<evidence type="ECO:0000313" key="2">
    <source>
        <dbReference type="EMBL" id="QCP11455.1"/>
    </source>
</evidence>
<dbReference type="Proteomes" id="UP000298763">
    <property type="component" value="Chromosome"/>
</dbReference>
<dbReference type="Proteomes" id="UP000584325">
    <property type="component" value="Unassembled WGS sequence"/>
</dbReference>
<evidence type="ECO:0000313" key="3">
    <source>
        <dbReference type="Proteomes" id="UP000298763"/>
    </source>
</evidence>
<dbReference type="Gene3D" id="3.40.50.1000">
    <property type="entry name" value="HAD superfamily/HAD-like"/>
    <property type="match status" value="1"/>
</dbReference>
<reference evidence="2 3" key="1">
    <citation type="submission" date="2019-05" db="EMBL/GenBank/DDBJ databases">
        <title>Draft Genome Sequences of Six Type Strains of the Genus Massilia.</title>
        <authorList>
            <person name="Miess H."/>
            <person name="Frediansyhah A."/>
            <person name="Gross H."/>
        </authorList>
    </citation>
    <scope>NUCLEOTIDE SEQUENCE [LARGE SCALE GENOMIC DNA]</scope>
    <source>
        <strain evidence="2 3">DSMZ 26121</strain>
    </source>
</reference>
<dbReference type="RefSeq" id="WP_137314309.1">
    <property type="nucleotide sequence ID" value="NZ_CP040017.1"/>
</dbReference>
<dbReference type="EMBL" id="JACHXS010000016">
    <property type="protein sequence ID" value="MBB3225075.1"/>
    <property type="molecule type" value="Genomic_DNA"/>
</dbReference>
<dbReference type="OrthoDB" id="323926at2"/>
<protein>
    <submittedName>
        <fullName evidence="1">FkbH-like protein</fullName>
    </submittedName>
    <submittedName>
        <fullName evidence="2">HAD-IIIC family phosphatase</fullName>
    </submittedName>
</protein>
<dbReference type="InterPro" id="IPR010037">
    <property type="entry name" value="FkbH_domain"/>
</dbReference>
<organism evidence="1 4">
    <name type="scientific">Pseudoduganella umbonata</name>
    <dbReference type="NCBI Taxonomy" id="864828"/>
    <lineage>
        <taxon>Bacteria</taxon>
        <taxon>Pseudomonadati</taxon>
        <taxon>Pseudomonadota</taxon>
        <taxon>Betaproteobacteria</taxon>
        <taxon>Burkholderiales</taxon>
        <taxon>Oxalobacteraceae</taxon>
        <taxon>Telluria group</taxon>
        <taxon>Pseudoduganella</taxon>
    </lineage>
</organism>
<dbReference type="InterPro" id="IPR036514">
    <property type="entry name" value="SGNH_hydro_sf"/>
</dbReference>
<name>A0A4P8HSR1_9BURK</name>
<reference evidence="1 4" key="2">
    <citation type="submission" date="2020-08" db="EMBL/GenBank/DDBJ databases">
        <title>Genomic Encyclopedia of Type Strains, Phase III (KMG-III): the genomes of soil and plant-associated and newly described type strains.</title>
        <authorList>
            <person name="Whitman W."/>
        </authorList>
    </citation>
    <scope>NUCLEOTIDE SEQUENCE [LARGE SCALE GENOMIC DNA]</scope>
    <source>
        <strain evidence="1 4">CECT 7753</strain>
    </source>
</reference>
<proteinExistence type="predicted"/>
<dbReference type="EMBL" id="CP040017">
    <property type="protein sequence ID" value="QCP11455.1"/>
    <property type="molecule type" value="Genomic_DNA"/>
</dbReference>
<dbReference type="AlphaFoldDB" id="A0A4P8HSR1"/>
<keyword evidence="3" id="KW-1185">Reference proteome</keyword>
<accession>A0A4P8HSR1</accession>
<evidence type="ECO:0000313" key="4">
    <source>
        <dbReference type="Proteomes" id="UP000584325"/>
    </source>
</evidence>
<dbReference type="InterPro" id="IPR010033">
    <property type="entry name" value="HAD_SF_ppase_IIIC"/>
</dbReference>
<dbReference type="Gene3D" id="3.40.50.1110">
    <property type="entry name" value="SGNH hydrolase"/>
    <property type="match status" value="1"/>
</dbReference>
<dbReference type="InterPro" id="IPR036412">
    <property type="entry name" value="HAD-like_sf"/>
</dbReference>
<dbReference type="NCBIfam" id="TIGR01686">
    <property type="entry name" value="FkbH"/>
    <property type="match status" value="1"/>
</dbReference>
<dbReference type="NCBIfam" id="TIGR01681">
    <property type="entry name" value="HAD-SF-IIIC"/>
    <property type="match status" value="1"/>
</dbReference>
<sequence>MRTADFLFPKDLQVSDVRFRRVLVIGSCLSRTYVLKMRERFPDVVYDYDLFNNASDLQSRTDEQLQQYDYQYIQIPLRSVLTDAVVRIADNDKSETPADWLELGMRNIDAMLEKATAYNRQTGLLTLVANFIVPQGRLAPSLSDFGADNDIVEVVRSLNKYLASEIGKLRNAYIADVDMIANSIGKKYFLDDSIVFSTHGALFYTDWSGHERYPSWTAPVKGRIEDIPNLGETYENKNDEFFDAVFRQMDAIYRSVMQIDMVKLVVFDLDNTLWRGQLVEHYQPGIKAPYSDGWPLGLWDAIHQLRRRGIIVTIASKNDEELVKKKWDDAVQPPFIKYSDFLSPKISWRPKAEGIQELLEEFSLTPKSVVFVDDNPVERDFVKAAFPDIRTIGSDPFVVRRILMWSPETQIARRSSESLRREDMLKAKIDRKAISAKLSREEFLQTLELKVCISIVENVSHKLFSRTFELVNKTNQFNTTGKRWALDEYNKYFSAGGIIFAFSVVDKFSDYGSVGAVFVREGQIDQFVMSCRTLGLDVELSIIDHIAKMLREKKVMDLSAVLVETESNNPCRTVFARAGFDKTECGNFILRAGRNTVSVSHISVTQEH</sequence>
<gene>
    <name evidence="2" type="ORF">FCL38_14260</name>
    <name evidence="1" type="ORF">FHS02_005945</name>
</gene>
<dbReference type="SUPFAM" id="SSF56784">
    <property type="entry name" value="HAD-like"/>
    <property type="match status" value="1"/>
</dbReference>
<dbReference type="GO" id="GO:0016788">
    <property type="term" value="F:hydrolase activity, acting on ester bonds"/>
    <property type="evidence" value="ECO:0007669"/>
    <property type="project" value="UniProtKB-ARBA"/>
</dbReference>
<evidence type="ECO:0000313" key="1">
    <source>
        <dbReference type="EMBL" id="MBB3225075.1"/>
    </source>
</evidence>
<dbReference type="InterPro" id="IPR023214">
    <property type="entry name" value="HAD_sf"/>
</dbReference>